<feature type="transmembrane region" description="Helical" evidence="2">
    <location>
        <begin position="182"/>
        <end position="200"/>
    </location>
</feature>
<feature type="compositionally biased region" description="Low complexity" evidence="1">
    <location>
        <begin position="71"/>
        <end position="101"/>
    </location>
</feature>
<feature type="compositionally biased region" description="Low complexity" evidence="1">
    <location>
        <begin position="122"/>
        <end position="131"/>
    </location>
</feature>
<dbReference type="RefSeq" id="WP_132614554.1">
    <property type="nucleotide sequence ID" value="NZ_SMKQ01000055.1"/>
</dbReference>
<reference evidence="4 5" key="1">
    <citation type="submission" date="2019-03" db="EMBL/GenBank/DDBJ databases">
        <title>Draft genome sequences of novel Actinobacteria.</title>
        <authorList>
            <person name="Sahin N."/>
            <person name="Ay H."/>
            <person name="Saygin H."/>
        </authorList>
    </citation>
    <scope>NUCLEOTIDE SEQUENCE [LARGE SCALE GENOMIC DNA]</scope>
    <source>
        <strain evidence="4 5">CH32</strain>
    </source>
</reference>
<feature type="compositionally biased region" description="Basic and acidic residues" evidence="1">
    <location>
        <begin position="320"/>
        <end position="331"/>
    </location>
</feature>
<keyword evidence="5" id="KW-1185">Reference proteome</keyword>
<feature type="compositionally biased region" description="Polar residues" evidence="1">
    <location>
        <begin position="110"/>
        <end position="120"/>
    </location>
</feature>
<feature type="signal peptide" evidence="3">
    <location>
        <begin position="1"/>
        <end position="25"/>
    </location>
</feature>
<comment type="caution">
    <text evidence="4">The sequence shown here is derived from an EMBL/GenBank/DDBJ whole genome shotgun (WGS) entry which is preliminary data.</text>
</comment>
<evidence type="ECO:0000256" key="2">
    <source>
        <dbReference type="SAM" id="Phobius"/>
    </source>
</evidence>
<evidence type="ECO:0000313" key="5">
    <source>
        <dbReference type="Proteomes" id="UP000295302"/>
    </source>
</evidence>
<keyword evidence="2" id="KW-0812">Transmembrane</keyword>
<sequence>MSAVVLALGLTGVAVTPFVMQSASAAVALDPVPPCDVGEVCDIVPETTVTVTTTLGSPTVEGPEDQEHPETTITKTVTATPSSTPTKTTRSPKPTKTTSSPATPPPAITQNPQPLPTQSAEVPVVPTTPTPEQSVEMPAIAPSETIPPVVPSETQVASSEEVPLELRNAAPEYDQRAMAQQLSIPALVLVLLALFAVLIFEGRLRRMAHAAAVRKAGPQLGRPDMPPAGGYPAGPGYASAGFPSPGYPGGTAYAPIISFVPVQTYPSGQPGYGPGYPEPSAPYPPQGYGQEPPTPPEPVVLRPEEFVSTNEPPEPPGATREPDEPARERSLFEPVIAPEPLPGDIPPGGADPYEGPVPPLGPASAAEAGDAEPWMEPGSLFTPKKPVSDDPGEGYEPPPYLPPDVEATAVQPLPVTEEQPQPGGRRKGSRRKK</sequence>
<keyword evidence="2" id="KW-1133">Transmembrane helix</keyword>
<feature type="chain" id="PRO_5020895448" evidence="3">
    <location>
        <begin position="26"/>
        <end position="433"/>
    </location>
</feature>
<feature type="region of interest" description="Disordered" evidence="1">
    <location>
        <begin position="53"/>
        <end position="134"/>
    </location>
</feature>
<protein>
    <submittedName>
        <fullName evidence="4">Uncharacterized protein</fullName>
    </submittedName>
</protein>
<proteinExistence type="predicted"/>
<organism evidence="4 5">
    <name type="scientific">Nonomuraea terrae</name>
    <dbReference type="NCBI Taxonomy" id="2530383"/>
    <lineage>
        <taxon>Bacteria</taxon>
        <taxon>Bacillati</taxon>
        <taxon>Actinomycetota</taxon>
        <taxon>Actinomycetes</taxon>
        <taxon>Streptosporangiales</taxon>
        <taxon>Streptosporangiaceae</taxon>
        <taxon>Nonomuraea</taxon>
    </lineage>
</organism>
<dbReference type="AlphaFoldDB" id="A0A4R4YR87"/>
<keyword evidence="2" id="KW-0472">Membrane</keyword>
<feature type="region of interest" description="Disordered" evidence="1">
    <location>
        <begin position="269"/>
        <end position="433"/>
    </location>
</feature>
<evidence type="ECO:0000256" key="1">
    <source>
        <dbReference type="SAM" id="MobiDB-lite"/>
    </source>
</evidence>
<evidence type="ECO:0000313" key="4">
    <source>
        <dbReference type="EMBL" id="TDD46844.1"/>
    </source>
</evidence>
<dbReference type="Proteomes" id="UP000295302">
    <property type="component" value="Unassembled WGS sequence"/>
</dbReference>
<gene>
    <name evidence="4" type="ORF">E1286_19655</name>
</gene>
<accession>A0A4R4YR87</accession>
<name>A0A4R4YR87_9ACTN</name>
<feature type="compositionally biased region" description="Basic residues" evidence="1">
    <location>
        <begin position="424"/>
        <end position="433"/>
    </location>
</feature>
<evidence type="ECO:0000256" key="3">
    <source>
        <dbReference type="SAM" id="SignalP"/>
    </source>
</evidence>
<dbReference type="EMBL" id="SMKQ01000055">
    <property type="protein sequence ID" value="TDD46844.1"/>
    <property type="molecule type" value="Genomic_DNA"/>
</dbReference>
<dbReference type="OrthoDB" id="3534765at2"/>
<feature type="compositionally biased region" description="Pro residues" evidence="1">
    <location>
        <begin position="276"/>
        <end position="285"/>
    </location>
</feature>
<keyword evidence="3" id="KW-0732">Signal</keyword>